<gene>
    <name evidence="3" type="ORF">PSA7680_00129</name>
</gene>
<dbReference type="Proteomes" id="UP000193409">
    <property type="component" value="Unassembled WGS sequence"/>
</dbReference>
<dbReference type="SUPFAM" id="SSF53300">
    <property type="entry name" value="vWA-like"/>
    <property type="match status" value="1"/>
</dbReference>
<evidence type="ECO:0000313" key="3">
    <source>
        <dbReference type="EMBL" id="SLN11356.1"/>
    </source>
</evidence>
<accession>A0A1Y5R986</accession>
<evidence type="ECO:0000259" key="2">
    <source>
        <dbReference type="PROSITE" id="PS50234"/>
    </source>
</evidence>
<dbReference type="RefSeq" id="WP_085866728.1">
    <property type="nucleotide sequence ID" value="NZ_FWFQ01000001.1"/>
</dbReference>
<feature type="signal peptide" evidence="1">
    <location>
        <begin position="1"/>
        <end position="20"/>
    </location>
</feature>
<dbReference type="PROSITE" id="PS50234">
    <property type="entry name" value="VWFA"/>
    <property type="match status" value="1"/>
</dbReference>
<dbReference type="AlphaFoldDB" id="A0A1Y5R986"/>
<organism evidence="3 4">
    <name type="scientific">Pseudoruegeria aquimaris</name>
    <dbReference type="NCBI Taxonomy" id="393663"/>
    <lineage>
        <taxon>Bacteria</taxon>
        <taxon>Pseudomonadati</taxon>
        <taxon>Pseudomonadota</taxon>
        <taxon>Alphaproteobacteria</taxon>
        <taxon>Rhodobacterales</taxon>
        <taxon>Roseobacteraceae</taxon>
        <taxon>Pseudoruegeria</taxon>
    </lineage>
</organism>
<keyword evidence="1" id="KW-0732">Signal</keyword>
<dbReference type="SMART" id="SM00327">
    <property type="entry name" value="VWA"/>
    <property type="match status" value="1"/>
</dbReference>
<feature type="chain" id="PRO_5012350881" evidence="1">
    <location>
        <begin position="21"/>
        <end position="731"/>
    </location>
</feature>
<reference evidence="3 4" key="1">
    <citation type="submission" date="2017-03" db="EMBL/GenBank/DDBJ databases">
        <authorList>
            <person name="Afonso C.L."/>
            <person name="Miller P.J."/>
            <person name="Scott M.A."/>
            <person name="Spackman E."/>
            <person name="Goraichik I."/>
            <person name="Dimitrov K.M."/>
            <person name="Suarez D.L."/>
            <person name="Swayne D.E."/>
        </authorList>
    </citation>
    <scope>NUCLEOTIDE SEQUENCE [LARGE SCALE GENOMIC DNA]</scope>
    <source>
        <strain evidence="3 4">CECT 7680</strain>
    </source>
</reference>
<sequence length="731" mass="76028">MMKRFLLGAALAAIAQAAPAQEAPTRSILVLDGSGSMWGQIDGVAKITIAQEVVAGLLAELPASHEVGLTLYGHRRKGDCADIETVIAPGTDRAAVAAAVRAVKPKGKTPMTDAVKAAAEALRFTEEKATVILVSDGIETCNPDPCAAARALEETGVDFTAHVVGFDVTDPEALAQMQCLAEETGGTFRTAANADELVSALQAVAAAPEPEPAAPVEVLFRAVTRPGGTEIGSGLVWSLSGEGVSREGVNEASFEEALPPGSYRVVVTRLADEAGAEGTVTVQGAPLTVTLELPELLPAASLEAPESGMAGAEITVGWDGPGGGEDYIAVAAPDADEAAWETYAYVRDGNPLRVPLPSAEGAYELRYVMEGGRALARRAVTVTPVSATIEAPGPLLAGATVGIGWTGPDYEGDYLAVVEPGGDGWITYAYTRDGSPLPLRMPAEPGAYEIVYTMDQDARIIARLPVTVAAASFGVEAPATAPAGSVIEIPWTGPGHADDYIAITAPQAADGEWITYAYMRDGNPARLTMPGTPGTYEIRYVQGQNTKVRARAPIEVMAVGAAVRGPSAVTIGTRFTVEWDGPNGAGDYLTIVPPDAAEGDYGNYAYTRDGSPLAITAPTTPGSYELRYVADTTPLTVLARVPLTVEDAAVSLEAPSTAVAGEKITVTWEGPDAPSDYIAVGDAERLYITYSYTRDGSPLDLAVPEEPGAYEIRYVMDQGGKVLATLPLQVE</sequence>
<protein>
    <submittedName>
        <fullName evidence="3">von Willebrand factor type A domain protein</fullName>
    </submittedName>
</protein>
<dbReference type="OrthoDB" id="9783818at2"/>
<name>A0A1Y5R986_9RHOB</name>
<dbReference type="InterPro" id="IPR002035">
    <property type="entry name" value="VWF_A"/>
</dbReference>
<dbReference type="EMBL" id="FWFQ01000001">
    <property type="protein sequence ID" value="SLN11356.1"/>
    <property type="molecule type" value="Genomic_DNA"/>
</dbReference>
<feature type="domain" description="VWFA" evidence="2">
    <location>
        <begin position="26"/>
        <end position="204"/>
    </location>
</feature>
<proteinExistence type="predicted"/>
<dbReference type="Pfam" id="PF13519">
    <property type="entry name" value="VWA_2"/>
    <property type="match status" value="1"/>
</dbReference>
<evidence type="ECO:0000313" key="4">
    <source>
        <dbReference type="Proteomes" id="UP000193409"/>
    </source>
</evidence>
<evidence type="ECO:0000256" key="1">
    <source>
        <dbReference type="SAM" id="SignalP"/>
    </source>
</evidence>
<keyword evidence="4" id="KW-1185">Reference proteome</keyword>
<dbReference type="Gene3D" id="3.40.50.410">
    <property type="entry name" value="von Willebrand factor, type A domain"/>
    <property type="match status" value="1"/>
</dbReference>
<dbReference type="InterPro" id="IPR036465">
    <property type="entry name" value="vWFA_dom_sf"/>
</dbReference>